<gene>
    <name evidence="1" type="ORF">METZ01_LOCUS163323</name>
</gene>
<accession>A0A382B9Y0</accession>
<protein>
    <submittedName>
        <fullName evidence="1">Uncharacterized protein</fullName>
    </submittedName>
</protein>
<reference evidence="1" key="1">
    <citation type="submission" date="2018-05" db="EMBL/GenBank/DDBJ databases">
        <authorList>
            <person name="Lanie J.A."/>
            <person name="Ng W.-L."/>
            <person name="Kazmierczak K.M."/>
            <person name="Andrzejewski T.M."/>
            <person name="Davidsen T.M."/>
            <person name="Wayne K.J."/>
            <person name="Tettelin H."/>
            <person name="Glass J.I."/>
            <person name="Rusch D."/>
            <person name="Podicherti R."/>
            <person name="Tsui H.-C.T."/>
            <person name="Winkler M.E."/>
        </authorList>
    </citation>
    <scope>NUCLEOTIDE SEQUENCE</scope>
</reference>
<evidence type="ECO:0000313" key="1">
    <source>
        <dbReference type="EMBL" id="SVB10469.1"/>
    </source>
</evidence>
<proteinExistence type="predicted"/>
<dbReference type="EMBL" id="UINC01028812">
    <property type="protein sequence ID" value="SVB10469.1"/>
    <property type="molecule type" value="Genomic_DNA"/>
</dbReference>
<sequence>MLPKIAAIITTYHPLSHADVIPTKYMKGFPTDSGLLSPQVDLASIYLDQIDPRDVGCQLAAQYDIPIYQSIRQSLTLGGEELAVDGVLLIGEHGDYPHNEYEQHMYPRRYMFEQISGVFASSGRSVPVFCDKHLSYNWMDARWMYDRARELKVPFMAGSSLPLCWRSPFLEHELGAPLESAVSIGYGGIESYGFHALETLQCMIERRTDGESGVVSVQCLEGDDVWSAGDQGLWSLELAEAACSAIVKKPEGIMSECCQNPAIFLIEHSDGFKSAMLMLNGYVNDFAYAAKLDGEIHATEFYLQNEGPFAHFSYLSLNIQEMFLKGKSQYPVERTLITTGVLDAAMRSRFHGHVRVDTPYMSGISYRSYTEMLVRPTQPR</sequence>
<organism evidence="1">
    <name type="scientific">marine metagenome</name>
    <dbReference type="NCBI Taxonomy" id="408172"/>
    <lineage>
        <taxon>unclassified sequences</taxon>
        <taxon>metagenomes</taxon>
        <taxon>ecological metagenomes</taxon>
    </lineage>
</organism>
<dbReference type="AlphaFoldDB" id="A0A382B9Y0"/>
<name>A0A382B9Y0_9ZZZZ</name>
<feature type="non-terminal residue" evidence="1">
    <location>
        <position position="380"/>
    </location>
</feature>